<dbReference type="GO" id="GO:0032259">
    <property type="term" value="P:methylation"/>
    <property type="evidence" value="ECO:0007669"/>
    <property type="project" value="UniProtKB-KW"/>
</dbReference>
<dbReference type="EMBL" id="RWGY01000039">
    <property type="protein sequence ID" value="TVU10417.1"/>
    <property type="molecule type" value="Genomic_DNA"/>
</dbReference>
<evidence type="ECO:0000256" key="2">
    <source>
        <dbReference type="ARBA" id="ARBA00022603"/>
    </source>
</evidence>
<evidence type="ECO:0000256" key="5">
    <source>
        <dbReference type="ARBA" id="ARBA00022723"/>
    </source>
</evidence>
<reference evidence="19 20" key="1">
    <citation type="journal article" date="2019" name="Sci. Rep.">
        <title>A high-quality genome of Eragrostis curvula grass provides insights into Poaceae evolution and supports new strategies to enhance forage quality.</title>
        <authorList>
            <person name="Carballo J."/>
            <person name="Santos B.A.C.M."/>
            <person name="Zappacosta D."/>
            <person name="Garbus I."/>
            <person name="Selva J.P."/>
            <person name="Gallo C.A."/>
            <person name="Diaz A."/>
            <person name="Albertini E."/>
            <person name="Caccamo M."/>
            <person name="Echenique V."/>
        </authorList>
    </citation>
    <scope>NUCLEOTIDE SEQUENCE [LARGE SCALE GENOMIC DNA]</scope>
    <source>
        <strain evidence="20">cv. Victoria</strain>
        <tissue evidence="19">Leaf</tissue>
    </source>
</reference>
<dbReference type="OrthoDB" id="308383at2759"/>
<dbReference type="Gene3D" id="2.170.270.10">
    <property type="entry name" value="SET domain"/>
    <property type="match status" value="1"/>
</dbReference>
<feature type="region of interest" description="Disordered" evidence="14">
    <location>
        <begin position="510"/>
        <end position="540"/>
    </location>
</feature>
<feature type="compositionally biased region" description="Polar residues" evidence="14">
    <location>
        <begin position="1114"/>
        <end position="1135"/>
    </location>
</feature>
<dbReference type="InterPro" id="IPR001214">
    <property type="entry name" value="SET_dom"/>
</dbReference>
<name>A0A5J9TGP7_9POAL</name>
<keyword evidence="9" id="KW-0156">Chromatin regulator</keyword>
<protein>
    <recommendedName>
        <fullName evidence="21">Histone-lysine N-methyltransferase</fullName>
    </recommendedName>
</protein>
<feature type="domain" description="Post-SET" evidence="17">
    <location>
        <begin position="1822"/>
        <end position="1838"/>
    </location>
</feature>
<sequence>MDGASWPARWPPPAPASTQPAPPPPPPPSHQMDGAALRHLLRPFGGAHQATTAVPEQPVAHPWSSHPAGTGPNNGSLPQVPGSYSTVGDVPDLRAMFEKLSASNAAMVDLTRASPLGGLTPRHGLSSSSSHEQSAFGAQFLNKSANGTVAFSGAGSGNQGVPRRGIQFQDVNAHTPQMLPFKSTPHHLPTPLVGSIRVSCLNTGGEFFMGGSGLFGVICSCHQLRMSIAKFCEHAGGPAEKAGEIVYVENGMNISQWFKFCTGVGGSIADTKWDWPEWACGKNSPEEHRLKGLPSRNNSIGQLGLLGGYGNITGPLNKQVYSSDLYSEGRGCSKVDKLVKRPDESNYKKGIDMHGAFTNNSALVQSSMTMNLGLDKNHKDHELDLSPVVTSSGSLNFKPRIGNNYDGNHLAHNVSSRNHGLSSTGVLNYDSRACRPDVSHKILQDSVSNASNTELKLGQASYHQSMSTLFPSVQSAVIEFQKPQPHAPLLCKNPCPKQTTKVNRSIAKQSALPFFDGNKKQSHEGANSTKHSEGDALTDGTTNNSLISLFLSHLERNSAPEPNDDILNSNEHYLPKAQDGACGSDRPKTASGQIETRDNDNRSKLAPSIIRMKGRSEGISLSAASGGYNPQALLHANSQEPLIYGGCRSHFLSSQPNAGISKICAAVSCPTNCRSCTHVGDKSHNVACAEIGGPCFNDKMASTETLECVADLCGHKRLRTFAKSSYENGKCCCSQKFQPSLCQNDHSKMEKSICGRCSKIQNDISNFGFRPGHMCGTQFSGDDFPVLASNCTLKALDELCTCGTYMQRSSLCSGEHILQSSCYACPVDGFHCRSSMGHTIDNLTKNTLFDALSMKERGPCCHGSCCYSVIPKCLPGCGFTKHCGVRIDHTIPGCKHQLQMQMPARCSTLGEDAKSATQCLSNRIAGGSISQSSFQKDASNEVTNQPSVAITEKLKNVSEASVAGGSWSKSVTERKGAYRDAVVSKEQPKIGLSSGSSSAVVTKFLVSPGFKNILSCNAKHNKRKNLCDEVSRMEQCSASSYVPTSTRCEKALNVLKRVPGSHLGPSIVKRRCNQISDRSRLEDSDSEEHCFGLPKKNRTLRCSVKHSESEDCTRTSSQSSQNGDSQPQNEGTSFSRRVFRTKRKYATMHKNKPVKRLHRKNKISKSEDEKQDDKVNFFGGISTSDRKKQVEDVITQDITEQHEGTRMFARKLPKYVSLNCIVNEPKSENACSGSDGIDSTVIATGIANDNRKSPKIVPLNLILKKAKRCRAVKPICKASDSMHLLKKKSSDCSVDSSDCSAYKSSVGVENGSTQAEDEMQVPQKKPKNRRGSVSLNRIKRHENFSNIPSCSFGSDEDNAVRTREVNTTRYNGLLSSEASCCVCGILNLEPCNQMIECNKCYIKVHQGCYGVRKVPRGQWLCRPCKANTRNTVCVLCGYGGGAMTRALKHKNILKCLLKGLTMPTGAKRDIDSFDNTSSLRNLADNAHGDDIISTKDITSNSWTSFNHESCLLRRQTTQWVHVVCGLWTPGTKCPNATTMSAFDVSSASTAKRNTACSLCSRTGGSFIKCRDVKCSVLFHPWCGHQRGLLQSEPEGEHNEKVGFYGRCLDHAIDISYHVNTKECVRSNDWTCARTEGFKGRKGEGVNHKTSEAYCGEFSVSQEQINAWLHINGSKSCGRGQMEYTHFKQLKGRKHLVVYKSGIHGLGLYTSVFISRGSKVVEYVGEIVGQRVADKREIEYQSGKRQQYKSACYFFKIDREHIIDATRKGGIARFVNHSCQPNCVAKIISVRNEKKVVFFAERHINPGEEITYDYHFNREDEGQRIPCFCRSRYCRRYLN</sequence>
<dbReference type="SMART" id="SM00249">
    <property type="entry name" value="PHD"/>
    <property type="match status" value="2"/>
</dbReference>
<feature type="region of interest" description="Disordered" evidence="14">
    <location>
        <begin position="53"/>
        <end position="79"/>
    </location>
</feature>
<keyword evidence="2" id="KW-0489">Methyltransferase</keyword>
<dbReference type="CDD" id="cd15571">
    <property type="entry name" value="ePHD"/>
    <property type="match status" value="1"/>
</dbReference>
<dbReference type="Pfam" id="PF13831">
    <property type="entry name" value="PHD_2"/>
    <property type="match status" value="1"/>
</dbReference>
<comment type="caution">
    <text evidence="19">The sequence shown here is derived from an EMBL/GenBank/DDBJ whole genome shotgun (WGS) entry which is preliminary data.</text>
</comment>
<evidence type="ECO:0000256" key="4">
    <source>
        <dbReference type="ARBA" id="ARBA00022691"/>
    </source>
</evidence>
<dbReference type="PROSITE" id="PS50016">
    <property type="entry name" value="ZF_PHD_2"/>
    <property type="match status" value="1"/>
</dbReference>
<organism evidence="19 20">
    <name type="scientific">Eragrostis curvula</name>
    <name type="common">weeping love grass</name>
    <dbReference type="NCBI Taxonomy" id="38414"/>
    <lineage>
        <taxon>Eukaryota</taxon>
        <taxon>Viridiplantae</taxon>
        <taxon>Streptophyta</taxon>
        <taxon>Embryophyta</taxon>
        <taxon>Tracheophyta</taxon>
        <taxon>Spermatophyta</taxon>
        <taxon>Magnoliopsida</taxon>
        <taxon>Liliopsida</taxon>
        <taxon>Poales</taxon>
        <taxon>Poaceae</taxon>
        <taxon>PACMAD clade</taxon>
        <taxon>Chloridoideae</taxon>
        <taxon>Eragrostideae</taxon>
        <taxon>Eragrostidinae</taxon>
        <taxon>Eragrostis</taxon>
    </lineage>
</organism>
<dbReference type="Gramene" id="TVU10417">
    <property type="protein sequence ID" value="TVU10417"/>
    <property type="gene ID" value="EJB05_43943"/>
</dbReference>
<dbReference type="SUPFAM" id="SSF82199">
    <property type="entry name" value="SET domain"/>
    <property type="match status" value="1"/>
</dbReference>
<keyword evidence="12" id="KW-0539">Nucleus</keyword>
<accession>A0A5J9TGP7</accession>
<feature type="region of interest" description="Disordered" evidence="14">
    <location>
        <begin position="1"/>
        <end position="33"/>
    </location>
</feature>
<dbReference type="Gene3D" id="3.30.40.10">
    <property type="entry name" value="Zinc/RING finger domain, C3HC4 (zinc finger)"/>
    <property type="match status" value="1"/>
</dbReference>
<feature type="region of interest" description="Disordered" evidence="14">
    <location>
        <begin position="1108"/>
        <end position="1180"/>
    </location>
</feature>
<dbReference type="GO" id="GO:0008270">
    <property type="term" value="F:zinc ion binding"/>
    <property type="evidence" value="ECO:0007669"/>
    <property type="project" value="UniProtKB-KW"/>
</dbReference>
<dbReference type="InterPro" id="IPR046341">
    <property type="entry name" value="SET_dom_sf"/>
</dbReference>
<keyword evidence="3" id="KW-0808">Transferase</keyword>
<dbReference type="GO" id="GO:0045893">
    <property type="term" value="P:positive regulation of DNA-templated transcription"/>
    <property type="evidence" value="ECO:0007669"/>
    <property type="project" value="TreeGrafter"/>
</dbReference>
<dbReference type="PANTHER" id="PTHR45838:SF4">
    <property type="entry name" value="HISTONE-LYSINE N-METHYLTRANSFERASE TRITHORAX"/>
    <property type="match status" value="1"/>
</dbReference>
<dbReference type="PANTHER" id="PTHR45838">
    <property type="entry name" value="HISTONE-LYSINE-N-METHYLTRANSFERASE 2 KMT2 FAMILY MEMBER"/>
    <property type="match status" value="1"/>
</dbReference>
<gene>
    <name evidence="19" type="ORF">EJB05_43943</name>
</gene>
<evidence type="ECO:0000256" key="12">
    <source>
        <dbReference type="ARBA" id="ARBA00023242"/>
    </source>
</evidence>
<dbReference type="InterPro" id="IPR032308">
    <property type="entry name" value="TDBD"/>
</dbReference>
<feature type="compositionally biased region" description="Basic and acidic residues" evidence="14">
    <location>
        <begin position="1164"/>
        <end position="1175"/>
    </location>
</feature>
<evidence type="ECO:0000256" key="3">
    <source>
        <dbReference type="ARBA" id="ARBA00022679"/>
    </source>
</evidence>
<dbReference type="SMART" id="SM00317">
    <property type="entry name" value="SET"/>
    <property type="match status" value="1"/>
</dbReference>
<evidence type="ECO:0000313" key="20">
    <source>
        <dbReference type="Proteomes" id="UP000324897"/>
    </source>
</evidence>
<dbReference type="InterPro" id="IPR019786">
    <property type="entry name" value="Zinc_finger_PHD-type_CS"/>
</dbReference>
<keyword evidence="20" id="KW-1185">Reference proteome</keyword>
<evidence type="ECO:0000256" key="13">
    <source>
        <dbReference type="PROSITE-ProRule" id="PRU00146"/>
    </source>
</evidence>
<evidence type="ECO:0000256" key="6">
    <source>
        <dbReference type="ARBA" id="ARBA00022737"/>
    </source>
</evidence>
<evidence type="ECO:0008006" key="21">
    <source>
        <dbReference type="Google" id="ProtNLM"/>
    </source>
</evidence>
<dbReference type="GO" id="GO:0035097">
    <property type="term" value="C:histone methyltransferase complex"/>
    <property type="evidence" value="ECO:0007669"/>
    <property type="project" value="TreeGrafter"/>
</dbReference>
<dbReference type="GO" id="GO:0042800">
    <property type="term" value="F:histone H3K4 methyltransferase activity"/>
    <property type="evidence" value="ECO:0007669"/>
    <property type="project" value="TreeGrafter"/>
</dbReference>
<keyword evidence="11" id="KW-0804">Transcription</keyword>
<evidence type="ECO:0000256" key="8">
    <source>
        <dbReference type="ARBA" id="ARBA00022833"/>
    </source>
</evidence>
<dbReference type="CDD" id="cd10518">
    <property type="entry name" value="SET_SETD1-like"/>
    <property type="match status" value="1"/>
</dbReference>
<feature type="domain" description="SET" evidence="16">
    <location>
        <begin position="1693"/>
        <end position="1814"/>
    </location>
</feature>
<keyword evidence="10" id="KW-0805">Transcription regulation</keyword>
<feature type="compositionally biased region" description="Pro residues" evidence="14">
    <location>
        <begin position="9"/>
        <end position="29"/>
    </location>
</feature>
<dbReference type="InterPro" id="IPR034732">
    <property type="entry name" value="EPHD"/>
</dbReference>
<feature type="domain" description="PHD-type" evidence="18">
    <location>
        <begin position="1491"/>
        <end position="1611"/>
    </location>
</feature>
<dbReference type="FunFam" id="3.30.40.10:FF:000484">
    <property type="entry name" value="Histone-lysine N-methyltransferase ATX4"/>
    <property type="match status" value="1"/>
</dbReference>
<dbReference type="PROSITE" id="PS50868">
    <property type="entry name" value="POST_SET"/>
    <property type="match status" value="1"/>
</dbReference>
<dbReference type="Pfam" id="PF16135">
    <property type="entry name" value="TDBD"/>
    <property type="match status" value="1"/>
</dbReference>
<dbReference type="Pfam" id="PF00856">
    <property type="entry name" value="SET"/>
    <property type="match status" value="1"/>
</dbReference>
<dbReference type="InterPro" id="IPR019787">
    <property type="entry name" value="Znf_PHD-finger"/>
</dbReference>
<dbReference type="Proteomes" id="UP000324897">
    <property type="component" value="Chromosome 3"/>
</dbReference>
<evidence type="ECO:0000256" key="11">
    <source>
        <dbReference type="ARBA" id="ARBA00023163"/>
    </source>
</evidence>
<evidence type="ECO:0000313" key="19">
    <source>
        <dbReference type="EMBL" id="TVU10417.1"/>
    </source>
</evidence>
<dbReference type="PROSITE" id="PS01359">
    <property type="entry name" value="ZF_PHD_1"/>
    <property type="match status" value="1"/>
</dbReference>
<dbReference type="InterPro" id="IPR011011">
    <property type="entry name" value="Znf_FYVE_PHD"/>
</dbReference>
<dbReference type="PROSITE" id="PS51805">
    <property type="entry name" value="EPHD"/>
    <property type="match status" value="1"/>
</dbReference>
<comment type="subcellular location">
    <subcellularLocation>
        <location evidence="1">Nucleus</location>
    </subcellularLocation>
</comment>
<dbReference type="SUPFAM" id="SSF57903">
    <property type="entry name" value="FYVE/PHD zinc finger"/>
    <property type="match status" value="1"/>
</dbReference>
<dbReference type="InterPro" id="IPR013083">
    <property type="entry name" value="Znf_RING/FYVE/PHD"/>
</dbReference>
<keyword evidence="8" id="KW-0862">Zinc</keyword>
<evidence type="ECO:0000256" key="10">
    <source>
        <dbReference type="ARBA" id="ARBA00023015"/>
    </source>
</evidence>
<feature type="region of interest" description="Disordered" evidence="14">
    <location>
        <begin position="560"/>
        <end position="600"/>
    </location>
</feature>
<evidence type="ECO:0000256" key="7">
    <source>
        <dbReference type="ARBA" id="ARBA00022771"/>
    </source>
</evidence>
<evidence type="ECO:0000259" key="18">
    <source>
        <dbReference type="PROSITE" id="PS51805"/>
    </source>
</evidence>
<evidence type="ECO:0000259" key="16">
    <source>
        <dbReference type="PROSITE" id="PS50280"/>
    </source>
</evidence>
<dbReference type="InterPro" id="IPR001965">
    <property type="entry name" value="Znf_PHD"/>
</dbReference>
<dbReference type="InterPro" id="IPR003616">
    <property type="entry name" value="Post-SET_dom"/>
</dbReference>
<dbReference type="Pfam" id="PF13832">
    <property type="entry name" value="zf-HC5HC2H_2"/>
    <property type="match status" value="1"/>
</dbReference>
<dbReference type="PROSITE" id="PS50280">
    <property type="entry name" value="SET"/>
    <property type="match status" value="1"/>
</dbReference>
<keyword evidence="7 13" id="KW-0863">Zinc-finger</keyword>
<proteinExistence type="predicted"/>
<feature type="domain" description="PHD-type" evidence="15">
    <location>
        <begin position="1377"/>
        <end position="1427"/>
    </location>
</feature>
<feature type="region of interest" description="Disordered" evidence="14">
    <location>
        <begin position="1310"/>
        <end position="1331"/>
    </location>
</feature>
<keyword evidence="5" id="KW-0479">Metal-binding</keyword>
<evidence type="ECO:0000259" key="17">
    <source>
        <dbReference type="PROSITE" id="PS50868"/>
    </source>
</evidence>
<feature type="compositionally biased region" description="Basic residues" evidence="14">
    <location>
        <begin position="1137"/>
        <end position="1163"/>
    </location>
</feature>
<evidence type="ECO:0000256" key="9">
    <source>
        <dbReference type="ARBA" id="ARBA00022853"/>
    </source>
</evidence>
<keyword evidence="6" id="KW-0677">Repeat</keyword>
<evidence type="ECO:0000256" key="1">
    <source>
        <dbReference type="ARBA" id="ARBA00004123"/>
    </source>
</evidence>
<evidence type="ECO:0000256" key="14">
    <source>
        <dbReference type="SAM" id="MobiDB-lite"/>
    </source>
</evidence>
<evidence type="ECO:0000259" key="15">
    <source>
        <dbReference type="PROSITE" id="PS50016"/>
    </source>
</evidence>
<keyword evidence="4" id="KW-0949">S-adenosyl-L-methionine</keyword>